<dbReference type="Proteomes" id="UP001589798">
    <property type="component" value="Unassembled WGS sequence"/>
</dbReference>
<name>A0ABV6CZG0_9SPHN</name>
<protein>
    <submittedName>
        <fullName evidence="2">Uncharacterized protein</fullName>
    </submittedName>
</protein>
<gene>
    <name evidence="2" type="ORF">ACFFJC_16005</name>
</gene>
<dbReference type="EMBL" id="JBHLWK010000019">
    <property type="protein sequence ID" value="MFC0205770.1"/>
    <property type="molecule type" value="Genomic_DNA"/>
</dbReference>
<evidence type="ECO:0000313" key="2">
    <source>
        <dbReference type="EMBL" id="MFC0205770.1"/>
    </source>
</evidence>
<keyword evidence="3" id="KW-1185">Reference proteome</keyword>
<organism evidence="2 3">
    <name type="scientific">Novosphingobium soli</name>
    <dbReference type="NCBI Taxonomy" id="574956"/>
    <lineage>
        <taxon>Bacteria</taxon>
        <taxon>Pseudomonadati</taxon>
        <taxon>Pseudomonadota</taxon>
        <taxon>Alphaproteobacteria</taxon>
        <taxon>Sphingomonadales</taxon>
        <taxon>Sphingomonadaceae</taxon>
        <taxon>Novosphingobium</taxon>
    </lineage>
</organism>
<evidence type="ECO:0000256" key="1">
    <source>
        <dbReference type="SAM" id="MobiDB-lite"/>
    </source>
</evidence>
<evidence type="ECO:0000313" key="3">
    <source>
        <dbReference type="Proteomes" id="UP001589798"/>
    </source>
</evidence>
<feature type="region of interest" description="Disordered" evidence="1">
    <location>
        <begin position="247"/>
        <end position="274"/>
    </location>
</feature>
<proteinExistence type="predicted"/>
<comment type="caution">
    <text evidence="2">The sequence shown here is derived from an EMBL/GenBank/DDBJ whole genome shotgun (WGS) entry which is preliminary data.</text>
</comment>
<sequence>MQQQNDFIHPLNSTNTPVYEFAMSSSLYRCMATLCNATVLFLIQPVHAQQIPGPAQEMAADSVVGTYSSLEMELAAGLRINSDGTFEYGLSVGSLDERAQGRWKRVGGRIELTSDPRPVAPAISASRIEDAPGQEFSIRLVAPNGLDIPGVDLRIDFDTGQPLESHLAGGPWILPTNEKRQPRFVTFSKKAYRIDSGPLSLSADAGTVAIFVLTPNDFGVVDLTGAYLEQNGENLVLTRPEGTITFERPERTSDVAETEALAAPRSDRTPPGNE</sequence>
<accession>A0ABV6CZG0</accession>
<reference evidence="2 3" key="1">
    <citation type="submission" date="2024-09" db="EMBL/GenBank/DDBJ databases">
        <authorList>
            <person name="Sun Q."/>
            <person name="Mori K."/>
        </authorList>
    </citation>
    <scope>NUCLEOTIDE SEQUENCE [LARGE SCALE GENOMIC DNA]</scope>
    <source>
        <strain evidence="2 3">CCM 7706</strain>
    </source>
</reference>